<keyword evidence="15" id="KW-0539">Nucleus</keyword>
<dbReference type="GO" id="GO:0000775">
    <property type="term" value="C:chromosome, centromeric region"/>
    <property type="evidence" value="ECO:0007669"/>
    <property type="project" value="UniProtKB-SubCell"/>
</dbReference>
<dbReference type="PROSITE" id="PS50143">
    <property type="entry name" value="BIR_REPEAT_2"/>
    <property type="match status" value="1"/>
</dbReference>
<dbReference type="AlphaFoldDB" id="A0A2I0UF60"/>
<keyword evidence="20" id="KW-1185">Reference proteome</keyword>
<dbReference type="FunFam" id="1.10.1170.10:FF:000009">
    <property type="entry name" value="Baculoviral IAP repeat-containing protein 5"/>
    <property type="match status" value="1"/>
</dbReference>
<evidence type="ECO:0000313" key="20">
    <source>
        <dbReference type="Proteomes" id="UP000233556"/>
    </source>
</evidence>
<feature type="compositionally biased region" description="Basic and acidic residues" evidence="18">
    <location>
        <begin position="178"/>
        <end position="187"/>
    </location>
</feature>
<dbReference type="SUPFAM" id="SSF57924">
    <property type="entry name" value="Inhibitor of apoptosis (IAP) repeat"/>
    <property type="match status" value="1"/>
</dbReference>
<evidence type="ECO:0000256" key="8">
    <source>
        <dbReference type="ARBA" id="ARBA00022618"/>
    </source>
</evidence>
<evidence type="ECO:0000256" key="5">
    <source>
        <dbReference type="ARBA" id="ARBA00022454"/>
    </source>
</evidence>
<dbReference type="Pfam" id="PF00653">
    <property type="entry name" value="BIR"/>
    <property type="match status" value="1"/>
</dbReference>
<evidence type="ECO:0000256" key="10">
    <source>
        <dbReference type="ARBA" id="ARBA00022776"/>
    </source>
</evidence>
<keyword evidence="6" id="KW-0963">Cytoplasm</keyword>
<evidence type="ECO:0000256" key="17">
    <source>
        <dbReference type="ARBA" id="ARBA00023328"/>
    </source>
</evidence>
<dbReference type="GO" id="GO:0051301">
    <property type="term" value="P:cell division"/>
    <property type="evidence" value="ECO:0007669"/>
    <property type="project" value="UniProtKB-KW"/>
</dbReference>
<organism evidence="19 20">
    <name type="scientific">Limosa lapponica baueri</name>
    <dbReference type="NCBI Taxonomy" id="1758121"/>
    <lineage>
        <taxon>Eukaryota</taxon>
        <taxon>Metazoa</taxon>
        <taxon>Chordata</taxon>
        <taxon>Craniata</taxon>
        <taxon>Vertebrata</taxon>
        <taxon>Euteleostomi</taxon>
        <taxon>Archelosauria</taxon>
        <taxon>Archosauria</taxon>
        <taxon>Dinosauria</taxon>
        <taxon>Saurischia</taxon>
        <taxon>Theropoda</taxon>
        <taxon>Coelurosauria</taxon>
        <taxon>Aves</taxon>
        <taxon>Neognathae</taxon>
        <taxon>Neoaves</taxon>
        <taxon>Charadriiformes</taxon>
        <taxon>Scolopacidae</taxon>
        <taxon>Limosa</taxon>
    </lineage>
</organism>
<feature type="compositionally biased region" description="Polar residues" evidence="18">
    <location>
        <begin position="167"/>
        <end position="176"/>
    </location>
</feature>
<evidence type="ECO:0000256" key="14">
    <source>
        <dbReference type="ARBA" id="ARBA00023212"/>
    </source>
</evidence>
<dbReference type="PANTHER" id="PTHR46771:SF2">
    <property type="entry name" value="BACULOVIRAL IAP REPEAT-CONTAINING PROTEIN 5.1"/>
    <property type="match status" value="1"/>
</dbReference>
<dbReference type="Proteomes" id="UP000233556">
    <property type="component" value="Unassembled WGS sequence"/>
</dbReference>
<sequence length="187" mass="21953">MEMLLKELGLASKLLSDFKDMYEYENRLKTFKKWPFIENCKCTPENMAKAGFIHCPNANEPDVAKCFFCLIELEGWQPNDDPWEEHTKRHSCGFLSLTKHFDDLTMEEYYMLEMTRLKTFLCKTGRSIINSFEEEVTATRQRLVDNFVSKHQYTPPPPVPLHADLSAQHSESSYCQKNRGEKKIQEK</sequence>
<evidence type="ECO:0000256" key="4">
    <source>
        <dbReference type="ARBA" id="ARBA00006672"/>
    </source>
</evidence>
<evidence type="ECO:0000256" key="15">
    <source>
        <dbReference type="ARBA" id="ARBA00023242"/>
    </source>
</evidence>
<evidence type="ECO:0000256" key="6">
    <source>
        <dbReference type="ARBA" id="ARBA00022490"/>
    </source>
</evidence>
<reference evidence="20" key="1">
    <citation type="submission" date="2017-11" db="EMBL/GenBank/DDBJ databases">
        <authorList>
            <person name="Lima N.C."/>
            <person name="Parody-Merino A.M."/>
            <person name="Battley P.F."/>
            <person name="Fidler A.E."/>
            <person name="Prosdocimi F."/>
        </authorList>
    </citation>
    <scope>NUCLEOTIDE SEQUENCE [LARGE SCALE GENOMIC DNA]</scope>
</reference>
<keyword evidence="10" id="KW-0498">Mitosis</keyword>
<keyword evidence="8" id="KW-0132">Cell division</keyword>
<keyword evidence="14" id="KW-0206">Cytoskeleton</keyword>
<evidence type="ECO:0000256" key="9">
    <source>
        <dbReference type="ARBA" id="ARBA00022723"/>
    </source>
</evidence>
<dbReference type="GO" id="GO:0046872">
    <property type="term" value="F:metal ion binding"/>
    <property type="evidence" value="ECO:0007669"/>
    <property type="project" value="UniProtKB-KW"/>
</dbReference>
<dbReference type="GO" id="GO:0005819">
    <property type="term" value="C:spindle"/>
    <property type="evidence" value="ECO:0007669"/>
    <property type="project" value="UniProtKB-SubCell"/>
</dbReference>
<proteinExistence type="inferred from homology"/>
<comment type="subcellular location">
    <subcellularLocation>
        <location evidence="3">Chromosome</location>
        <location evidence="3">Centromere</location>
    </subcellularLocation>
    <subcellularLocation>
        <location evidence="2">Cytoplasm</location>
        <location evidence="2">Cytoskeleton</location>
        <location evidence="2">Spindle</location>
    </subcellularLocation>
    <subcellularLocation>
        <location evidence="1">Nucleus</location>
    </subcellularLocation>
</comment>
<dbReference type="InterPro" id="IPR051190">
    <property type="entry name" value="Baculoviral_IAP"/>
</dbReference>
<feature type="region of interest" description="Disordered" evidence="18">
    <location>
        <begin position="158"/>
        <end position="187"/>
    </location>
</feature>
<dbReference type="SMART" id="SM00238">
    <property type="entry name" value="BIR"/>
    <property type="match status" value="1"/>
</dbReference>
<dbReference type="CDD" id="cd00022">
    <property type="entry name" value="BIR"/>
    <property type="match status" value="1"/>
</dbReference>
<keyword evidence="5" id="KW-0158">Chromosome</keyword>
<dbReference type="OrthoDB" id="2196114at2759"/>
<dbReference type="EMBL" id="KZ505812">
    <property type="protein sequence ID" value="PKU44663.1"/>
    <property type="molecule type" value="Genomic_DNA"/>
</dbReference>
<evidence type="ECO:0000256" key="7">
    <source>
        <dbReference type="ARBA" id="ARBA00022553"/>
    </source>
</evidence>
<gene>
    <name evidence="19" type="ORF">llap_5028</name>
</gene>
<keyword evidence="9" id="KW-0479">Metal-binding</keyword>
<evidence type="ECO:0000313" key="19">
    <source>
        <dbReference type="EMBL" id="PKU44663.1"/>
    </source>
</evidence>
<name>A0A2I0UF60_LIMLA</name>
<accession>A0A2I0UF60</accession>
<dbReference type="GO" id="GO:0007059">
    <property type="term" value="P:chromosome segregation"/>
    <property type="evidence" value="ECO:0007669"/>
    <property type="project" value="UniProtKB-KW"/>
</dbReference>
<keyword evidence="13" id="KW-0832">Ubl conjugation</keyword>
<evidence type="ECO:0000256" key="16">
    <source>
        <dbReference type="ARBA" id="ARBA00023306"/>
    </source>
</evidence>
<keyword evidence="17" id="KW-0137">Centromere</keyword>
<evidence type="ECO:0000256" key="18">
    <source>
        <dbReference type="SAM" id="MobiDB-lite"/>
    </source>
</evidence>
<dbReference type="InterPro" id="IPR001370">
    <property type="entry name" value="BIR_rpt"/>
</dbReference>
<keyword evidence="11" id="KW-0159">Chromosome partition</keyword>
<keyword evidence="7" id="KW-0597">Phosphoprotein</keyword>
<reference evidence="20" key="2">
    <citation type="submission" date="2017-12" db="EMBL/GenBank/DDBJ databases">
        <title>Genome sequence of the Bar-tailed Godwit (Limosa lapponica baueri).</title>
        <authorList>
            <person name="Lima N.C.B."/>
            <person name="Parody-Merino A.M."/>
            <person name="Battley P.F."/>
            <person name="Fidler A.E."/>
            <person name="Prosdocimi F."/>
        </authorList>
    </citation>
    <scope>NUCLEOTIDE SEQUENCE [LARGE SCALE GENOMIC DNA]</scope>
</reference>
<keyword evidence="12" id="KW-0862">Zinc</keyword>
<evidence type="ECO:0000256" key="3">
    <source>
        <dbReference type="ARBA" id="ARBA00004584"/>
    </source>
</evidence>
<dbReference type="GO" id="GO:0005634">
    <property type="term" value="C:nucleus"/>
    <property type="evidence" value="ECO:0007669"/>
    <property type="project" value="UniProtKB-SubCell"/>
</dbReference>
<evidence type="ECO:0000256" key="1">
    <source>
        <dbReference type="ARBA" id="ARBA00004123"/>
    </source>
</evidence>
<evidence type="ECO:0000256" key="2">
    <source>
        <dbReference type="ARBA" id="ARBA00004186"/>
    </source>
</evidence>
<keyword evidence="16" id="KW-0131">Cell cycle</keyword>
<dbReference type="Gene3D" id="1.10.1170.10">
    <property type="entry name" value="Inhibitor Of Apoptosis Protein (2mihbC-IAP-1), Chain A"/>
    <property type="match status" value="1"/>
</dbReference>
<evidence type="ECO:0000256" key="13">
    <source>
        <dbReference type="ARBA" id="ARBA00022843"/>
    </source>
</evidence>
<comment type="similarity">
    <text evidence="4">Belongs to the IAP family.</text>
</comment>
<dbReference type="PANTHER" id="PTHR46771">
    <property type="entry name" value="DETERIN"/>
    <property type="match status" value="1"/>
</dbReference>
<evidence type="ECO:0000256" key="12">
    <source>
        <dbReference type="ARBA" id="ARBA00022833"/>
    </source>
</evidence>
<protein>
    <submittedName>
        <fullName evidence="19">Baculoviral iap repeat-containing protein 5</fullName>
    </submittedName>
</protein>
<evidence type="ECO:0000256" key="11">
    <source>
        <dbReference type="ARBA" id="ARBA00022829"/>
    </source>
</evidence>